<keyword evidence="3" id="KW-1185">Reference proteome</keyword>
<gene>
    <name evidence="2" type="ORF">NPX13_g2416</name>
</gene>
<feature type="transmembrane region" description="Helical" evidence="1">
    <location>
        <begin position="113"/>
        <end position="131"/>
    </location>
</feature>
<name>A0A9W8NK44_9PEZI</name>
<evidence type="ECO:0000256" key="1">
    <source>
        <dbReference type="SAM" id="Phobius"/>
    </source>
</evidence>
<comment type="caution">
    <text evidence="2">The sequence shown here is derived from an EMBL/GenBank/DDBJ whole genome shotgun (WGS) entry which is preliminary data.</text>
</comment>
<keyword evidence="1" id="KW-0812">Transmembrane</keyword>
<accession>A0A9W8NK44</accession>
<sequence>MRTQAEREIRGWVSKQAMITHVQSQKGRLPGMGGGDGKCALLLNAEAEEDAGSQHNFFPAVSRKPPAMSDIDYAKFKVTIDNVSAANEYRTWGSSTMPTLVSKALRFKSNNRLTWLLLGVAMVFTGSSRIAC</sequence>
<protein>
    <submittedName>
        <fullName evidence="2">Uncharacterized protein</fullName>
    </submittedName>
</protein>
<dbReference type="Proteomes" id="UP001148614">
    <property type="component" value="Unassembled WGS sequence"/>
</dbReference>
<proteinExistence type="predicted"/>
<keyword evidence="1" id="KW-1133">Transmembrane helix</keyword>
<reference evidence="2" key="1">
    <citation type="submission" date="2022-07" db="EMBL/GenBank/DDBJ databases">
        <title>Genome Sequence of Xylaria arbuscula.</title>
        <authorList>
            <person name="Buettner E."/>
        </authorList>
    </citation>
    <scope>NUCLEOTIDE SEQUENCE</scope>
    <source>
        <strain evidence="2">VT107</strain>
    </source>
</reference>
<keyword evidence="1" id="KW-0472">Membrane</keyword>
<dbReference type="EMBL" id="JANPWZ010000252">
    <property type="protein sequence ID" value="KAJ3578150.1"/>
    <property type="molecule type" value="Genomic_DNA"/>
</dbReference>
<dbReference type="AlphaFoldDB" id="A0A9W8NK44"/>
<organism evidence="2 3">
    <name type="scientific">Xylaria arbuscula</name>
    <dbReference type="NCBI Taxonomy" id="114810"/>
    <lineage>
        <taxon>Eukaryota</taxon>
        <taxon>Fungi</taxon>
        <taxon>Dikarya</taxon>
        <taxon>Ascomycota</taxon>
        <taxon>Pezizomycotina</taxon>
        <taxon>Sordariomycetes</taxon>
        <taxon>Xylariomycetidae</taxon>
        <taxon>Xylariales</taxon>
        <taxon>Xylariaceae</taxon>
        <taxon>Xylaria</taxon>
    </lineage>
</organism>
<evidence type="ECO:0000313" key="3">
    <source>
        <dbReference type="Proteomes" id="UP001148614"/>
    </source>
</evidence>
<evidence type="ECO:0000313" key="2">
    <source>
        <dbReference type="EMBL" id="KAJ3578150.1"/>
    </source>
</evidence>